<keyword evidence="3" id="KW-1185">Reference proteome</keyword>
<accession>A0AAD7DF03</accession>
<evidence type="ECO:0000256" key="1">
    <source>
        <dbReference type="SAM" id="MobiDB-lite"/>
    </source>
</evidence>
<gene>
    <name evidence="2" type="ORF">B0H16DRAFT_1752806</name>
</gene>
<feature type="compositionally biased region" description="Polar residues" evidence="1">
    <location>
        <begin position="132"/>
        <end position="144"/>
    </location>
</feature>
<protein>
    <submittedName>
        <fullName evidence="2">Uncharacterized protein</fullName>
    </submittedName>
</protein>
<evidence type="ECO:0000313" key="2">
    <source>
        <dbReference type="EMBL" id="KAJ7689748.1"/>
    </source>
</evidence>
<proteinExistence type="predicted"/>
<feature type="compositionally biased region" description="Acidic residues" evidence="1">
    <location>
        <begin position="231"/>
        <end position="242"/>
    </location>
</feature>
<comment type="caution">
    <text evidence="2">The sequence shown here is derived from an EMBL/GenBank/DDBJ whole genome shotgun (WGS) entry which is preliminary data.</text>
</comment>
<organism evidence="2 3">
    <name type="scientific">Mycena metata</name>
    <dbReference type="NCBI Taxonomy" id="1033252"/>
    <lineage>
        <taxon>Eukaryota</taxon>
        <taxon>Fungi</taxon>
        <taxon>Dikarya</taxon>
        <taxon>Basidiomycota</taxon>
        <taxon>Agaricomycotina</taxon>
        <taxon>Agaricomycetes</taxon>
        <taxon>Agaricomycetidae</taxon>
        <taxon>Agaricales</taxon>
        <taxon>Marasmiineae</taxon>
        <taxon>Mycenaceae</taxon>
        <taxon>Mycena</taxon>
    </lineage>
</organism>
<sequence length="292" mass="31795">MIIAVPPTKQVQVLLDDELLDDELASGAPFVLAPKFLTAATATTNEQNFKEGLMSTATCHLLHNGVLKQPGSIVKGIAPLSMKGQECECKSQRREALRNAPSVVQEAAARKARQYRRNYAERAKAGRDSPKSPHQNTKAISTASKEPPSLERPVNPGPSKEPQPSAPLVKPRPAPSPFGSSPGKLTDLNLARPRPPSGSTDRTDTPPTPTPRSRKSQGATPKSLTAIAVEDSPDEDESDDEPPYTGYRITGIDRWWEYLDADGPLRNVTGHPDYVPQSGQQAYIKGGRRYWF</sequence>
<feature type="compositionally biased region" description="Pro residues" evidence="1">
    <location>
        <begin position="155"/>
        <end position="176"/>
    </location>
</feature>
<reference evidence="2" key="1">
    <citation type="submission" date="2023-03" db="EMBL/GenBank/DDBJ databases">
        <title>Massive genome expansion in bonnet fungi (Mycena s.s.) driven by repeated elements and novel gene families across ecological guilds.</title>
        <authorList>
            <consortium name="Lawrence Berkeley National Laboratory"/>
            <person name="Harder C.B."/>
            <person name="Miyauchi S."/>
            <person name="Viragh M."/>
            <person name="Kuo A."/>
            <person name="Thoen E."/>
            <person name="Andreopoulos B."/>
            <person name="Lu D."/>
            <person name="Skrede I."/>
            <person name="Drula E."/>
            <person name="Henrissat B."/>
            <person name="Morin E."/>
            <person name="Kohler A."/>
            <person name="Barry K."/>
            <person name="LaButti K."/>
            <person name="Morin E."/>
            <person name="Salamov A."/>
            <person name="Lipzen A."/>
            <person name="Mereny Z."/>
            <person name="Hegedus B."/>
            <person name="Baldrian P."/>
            <person name="Stursova M."/>
            <person name="Weitz H."/>
            <person name="Taylor A."/>
            <person name="Grigoriev I.V."/>
            <person name="Nagy L.G."/>
            <person name="Martin F."/>
            <person name="Kauserud H."/>
        </authorList>
    </citation>
    <scope>NUCLEOTIDE SEQUENCE</scope>
    <source>
        <strain evidence="2">CBHHK182m</strain>
    </source>
</reference>
<feature type="region of interest" description="Disordered" evidence="1">
    <location>
        <begin position="110"/>
        <end position="247"/>
    </location>
</feature>
<dbReference type="EMBL" id="JARKIB010000881">
    <property type="protein sequence ID" value="KAJ7689748.1"/>
    <property type="molecule type" value="Genomic_DNA"/>
</dbReference>
<dbReference type="Proteomes" id="UP001215598">
    <property type="component" value="Unassembled WGS sequence"/>
</dbReference>
<name>A0AAD7DF03_9AGAR</name>
<dbReference type="AlphaFoldDB" id="A0AAD7DF03"/>
<feature type="compositionally biased region" description="Basic and acidic residues" evidence="1">
    <location>
        <begin position="118"/>
        <end position="131"/>
    </location>
</feature>
<evidence type="ECO:0000313" key="3">
    <source>
        <dbReference type="Proteomes" id="UP001215598"/>
    </source>
</evidence>